<keyword evidence="9" id="KW-1185">Reference proteome</keyword>
<dbReference type="GO" id="GO:0020037">
    <property type="term" value="F:heme binding"/>
    <property type="evidence" value="ECO:0007669"/>
    <property type="project" value="InterPro"/>
</dbReference>
<keyword evidence="7" id="KW-0812">Transmembrane</keyword>
<dbReference type="GO" id="GO:0016705">
    <property type="term" value="F:oxidoreductase activity, acting on paired donors, with incorporation or reduction of molecular oxygen"/>
    <property type="evidence" value="ECO:0007669"/>
    <property type="project" value="InterPro"/>
</dbReference>
<dbReference type="Pfam" id="PF00067">
    <property type="entry name" value="p450"/>
    <property type="match status" value="1"/>
</dbReference>
<comment type="pathway">
    <text evidence="1">Mycotoxin biosynthesis.</text>
</comment>
<feature type="region of interest" description="Disordered" evidence="6">
    <location>
        <begin position="470"/>
        <end position="489"/>
    </location>
</feature>
<dbReference type="EMBL" id="JAGPNK010000005">
    <property type="protein sequence ID" value="KAH7320698.1"/>
    <property type="molecule type" value="Genomic_DNA"/>
</dbReference>
<organism evidence="8 9">
    <name type="scientific">Stachybotrys elegans</name>
    <dbReference type="NCBI Taxonomy" id="80388"/>
    <lineage>
        <taxon>Eukaryota</taxon>
        <taxon>Fungi</taxon>
        <taxon>Dikarya</taxon>
        <taxon>Ascomycota</taxon>
        <taxon>Pezizomycotina</taxon>
        <taxon>Sordariomycetes</taxon>
        <taxon>Hypocreomycetidae</taxon>
        <taxon>Hypocreales</taxon>
        <taxon>Stachybotryaceae</taxon>
        <taxon>Stachybotrys</taxon>
    </lineage>
</organism>
<comment type="similarity">
    <text evidence="2">Belongs to the cytochrome P450 family.</text>
</comment>
<dbReference type="Proteomes" id="UP000813444">
    <property type="component" value="Unassembled WGS sequence"/>
</dbReference>
<dbReference type="AlphaFoldDB" id="A0A8K0STL6"/>
<dbReference type="CDD" id="cd11040">
    <property type="entry name" value="CYP7_CYP8-like"/>
    <property type="match status" value="1"/>
</dbReference>
<evidence type="ECO:0000256" key="2">
    <source>
        <dbReference type="ARBA" id="ARBA00010617"/>
    </source>
</evidence>
<dbReference type="InterPro" id="IPR036396">
    <property type="entry name" value="Cyt_P450_sf"/>
</dbReference>
<feature type="transmembrane region" description="Helical" evidence="7">
    <location>
        <begin position="22"/>
        <end position="42"/>
    </location>
</feature>
<proteinExistence type="inferred from homology"/>
<evidence type="ECO:0000256" key="5">
    <source>
        <dbReference type="ARBA" id="ARBA00023004"/>
    </source>
</evidence>
<dbReference type="InterPro" id="IPR050529">
    <property type="entry name" value="CYP450_sterol_14alpha_dmase"/>
</dbReference>
<dbReference type="OrthoDB" id="3366823at2759"/>
<sequence length="574" mass="64373">MGSSIEQYVRPLVQYLQLGRGLSPWLVTTMLLFGWFAISKLLKTTESSSLQSKRPPTLPSGIPIFGHLPQFLWNGSSLMSRAAKYLGPAIPTKIKLFSFSTYIVSGPESIASFFKENLYLSATSRSIVVMENAFGCPHEHVDLFRPRVTADGRPDDIEHMIHRSIQGGLSGPRLETLTAQFQARLAESLLGQTDKEHQGKWIEVDDLHGLVQKHVFAAMVHTLFGSYMLSLNPTIASDFWEFNKSVRSLFMGLPPWMTPGALKMRSKMLESIKRWQRHAQENCNFDDISDMDWEPYYGCRHVRERQALLTQRGILDETARAAENFAFMWATNSNSGPAASWFLLEVLQDHQLKEEIEGQLLQGHFASVESSSLTDQEIVCIDPAKLMADPLLQSVYAETLRLRVAVLVVREAVRGDFSFCGWQIKKNEVLTISSRTEAMDQTTWGTGGPDEPYPLHKFWPRRFLVDPADSNSGPLNIQKRAKKSSAAEGSSGPYFSMDGLAGSWIPYGGGRSLCPGRHFAKRKMIITTAVVLSLYDVELTGSSPMVDLNHFGFGTMPPKYKVAARMRRRVPNKS</sequence>
<keyword evidence="4" id="KW-0479">Metal-binding</keyword>
<evidence type="ECO:0000313" key="9">
    <source>
        <dbReference type="Proteomes" id="UP000813444"/>
    </source>
</evidence>
<dbReference type="SUPFAM" id="SSF48264">
    <property type="entry name" value="Cytochrome P450"/>
    <property type="match status" value="1"/>
</dbReference>
<evidence type="ECO:0000256" key="4">
    <source>
        <dbReference type="ARBA" id="ARBA00022723"/>
    </source>
</evidence>
<evidence type="ECO:0000256" key="7">
    <source>
        <dbReference type="SAM" id="Phobius"/>
    </source>
</evidence>
<name>A0A8K0STL6_9HYPO</name>
<dbReference type="PANTHER" id="PTHR24304">
    <property type="entry name" value="CYTOCHROME P450 FAMILY 7"/>
    <property type="match status" value="1"/>
</dbReference>
<evidence type="ECO:0000313" key="8">
    <source>
        <dbReference type="EMBL" id="KAH7320698.1"/>
    </source>
</evidence>
<dbReference type="GO" id="GO:0008395">
    <property type="term" value="F:steroid hydroxylase activity"/>
    <property type="evidence" value="ECO:0007669"/>
    <property type="project" value="TreeGrafter"/>
</dbReference>
<dbReference type="GO" id="GO:0005506">
    <property type="term" value="F:iron ion binding"/>
    <property type="evidence" value="ECO:0007669"/>
    <property type="project" value="InterPro"/>
</dbReference>
<keyword evidence="7" id="KW-0472">Membrane</keyword>
<evidence type="ECO:0000256" key="1">
    <source>
        <dbReference type="ARBA" id="ARBA00004685"/>
    </source>
</evidence>
<dbReference type="Gene3D" id="1.10.630.10">
    <property type="entry name" value="Cytochrome P450"/>
    <property type="match status" value="1"/>
</dbReference>
<comment type="caution">
    <text evidence="8">The sequence shown here is derived from an EMBL/GenBank/DDBJ whole genome shotgun (WGS) entry which is preliminary data.</text>
</comment>
<reference evidence="8" key="1">
    <citation type="journal article" date="2021" name="Nat. Commun.">
        <title>Genetic determinants of endophytism in the Arabidopsis root mycobiome.</title>
        <authorList>
            <person name="Mesny F."/>
            <person name="Miyauchi S."/>
            <person name="Thiergart T."/>
            <person name="Pickel B."/>
            <person name="Atanasova L."/>
            <person name="Karlsson M."/>
            <person name="Huettel B."/>
            <person name="Barry K.W."/>
            <person name="Haridas S."/>
            <person name="Chen C."/>
            <person name="Bauer D."/>
            <person name="Andreopoulos W."/>
            <person name="Pangilinan J."/>
            <person name="LaButti K."/>
            <person name="Riley R."/>
            <person name="Lipzen A."/>
            <person name="Clum A."/>
            <person name="Drula E."/>
            <person name="Henrissat B."/>
            <person name="Kohler A."/>
            <person name="Grigoriev I.V."/>
            <person name="Martin F.M."/>
            <person name="Hacquard S."/>
        </authorList>
    </citation>
    <scope>NUCLEOTIDE SEQUENCE</scope>
    <source>
        <strain evidence="8">MPI-CAGE-CH-0235</strain>
    </source>
</reference>
<dbReference type="PANTHER" id="PTHR24304:SF2">
    <property type="entry name" value="24-HYDROXYCHOLESTEROL 7-ALPHA-HYDROXYLASE"/>
    <property type="match status" value="1"/>
</dbReference>
<evidence type="ECO:0000256" key="6">
    <source>
        <dbReference type="SAM" id="MobiDB-lite"/>
    </source>
</evidence>
<gene>
    <name evidence="8" type="ORF">B0I35DRAFT_427615</name>
</gene>
<keyword evidence="5" id="KW-0408">Iron</keyword>
<evidence type="ECO:0000256" key="3">
    <source>
        <dbReference type="ARBA" id="ARBA00022617"/>
    </source>
</evidence>
<dbReference type="InterPro" id="IPR001128">
    <property type="entry name" value="Cyt_P450"/>
</dbReference>
<protein>
    <submittedName>
        <fullName evidence="8">Cytochrome P450</fullName>
    </submittedName>
</protein>
<keyword evidence="7" id="KW-1133">Transmembrane helix</keyword>
<keyword evidence="3" id="KW-0349">Heme</keyword>
<accession>A0A8K0STL6</accession>